<proteinExistence type="predicted"/>
<dbReference type="SUPFAM" id="SSF51126">
    <property type="entry name" value="Pectin lyase-like"/>
    <property type="match status" value="1"/>
</dbReference>
<sequence length="382" mass="42328">MFLKSTQLLIWRVCIFAFCFTVTERNYVVASEGPDPLGSQEAVFEISRNRDFERVERLLNASRAERVKVLIRTGDYKLRDSFHINRSRVQLIGESDVRLRLASGVQTPVLSVGSLSSYPLEEERISDVSIANLTIDGNRDRQESEYHHDLPWIRNNGIDVRVVTGLLVENVDSSNNRSGGLVISWRCRDVLVKNSVFDRNFFDGVAYYDSSAVITVDCKMRENRGAGISLDNRFEDSAFVRCELLNNGDVGVFARNSKRLVFFESRIADSGSWAMFLGHDEEGRGVFDLEIASCTISGNNGGVRMGSVYASQSENTVLASTSFTGNDRGGRGNVSTAGSSVDIVEGAWSAAGESKGEKGDRELPISDRIYQVLSEIGERDQG</sequence>
<protein>
    <submittedName>
        <fullName evidence="2">Right-handed parallel beta-helix repeat-containing protein</fullName>
    </submittedName>
</protein>
<evidence type="ECO:0000259" key="1">
    <source>
        <dbReference type="Pfam" id="PF13229"/>
    </source>
</evidence>
<comment type="caution">
    <text evidence="2">The sequence shown here is derived from an EMBL/GenBank/DDBJ whole genome shotgun (WGS) entry which is preliminary data.</text>
</comment>
<dbReference type="Pfam" id="PF13229">
    <property type="entry name" value="Beta_helix"/>
    <property type="match status" value="1"/>
</dbReference>
<dbReference type="InterPro" id="IPR011050">
    <property type="entry name" value="Pectin_lyase_fold/virulence"/>
</dbReference>
<evidence type="ECO:0000313" key="2">
    <source>
        <dbReference type="EMBL" id="MBC2604946.1"/>
    </source>
</evidence>
<organism evidence="2 3">
    <name type="scientific">Pelagicoccus albus</name>
    <dbReference type="NCBI Taxonomy" id="415222"/>
    <lineage>
        <taxon>Bacteria</taxon>
        <taxon>Pseudomonadati</taxon>
        <taxon>Verrucomicrobiota</taxon>
        <taxon>Opitutia</taxon>
        <taxon>Puniceicoccales</taxon>
        <taxon>Pelagicoccaceae</taxon>
        <taxon>Pelagicoccus</taxon>
    </lineage>
</organism>
<dbReference type="AlphaFoldDB" id="A0A7X1B3G8"/>
<dbReference type="SMART" id="SM00710">
    <property type="entry name" value="PbH1"/>
    <property type="match status" value="5"/>
</dbReference>
<dbReference type="RefSeq" id="WP_185658836.1">
    <property type="nucleotide sequence ID" value="NZ_CAWPOO010000005.1"/>
</dbReference>
<feature type="domain" description="Right handed beta helix" evidence="1">
    <location>
        <begin position="122"/>
        <end position="240"/>
    </location>
</feature>
<accession>A0A7X1B3G8</accession>
<reference evidence="2 3" key="1">
    <citation type="submission" date="2020-07" db="EMBL/GenBank/DDBJ databases">
        <authorList>
            <person name="Feng X."/>
        </authorList>
    </citation>
    <scope>NUCLEOTIDE SEQUENCE [LARGE SCALE GENOMIC DNA]</scope>
    <source>
        <strain evidence="2 3">JCM23202</strain>
    </source>
</reference>
<dbReference type="InterPro" id="IPR012334">
    <property type="entry name" value="Pectin_lyas_fold"/>
</dbReference>
<dbReference type="EMBL" id="JACHVC010000005">
    <property type="protein sequence ID" value="MBC2604946.1"/>
    <property type="molecule type" value="Genomic_DNA"/>
</dbReference>
<dbReference type="InterPro" id="IPR039448">
    <property type="entry name" value="Beta_helix"/>
</dbReference>
<name>A0A7X1B3G8_9BACT</name>
<dbReference type="InterPro" id="IPR006626">
    <property type="entry name" value="PbH1"/>
</dbReference>
<gene>
    <name evidence="2" type="ORF">H5P27_02710</name>
</gene>
<keyword evidence="3" id="KW-1185">Reference proteome</keyword>
<dbReference type="Proteomes" id="UP000526501">
    <property type="component" value="Unassembled WGS sequence"/>
</dbReference>
<dbReference type="Gene3D" id="2.160.20.10">
    <property type="entry name" value="Single-stranded right-handed beta-helix, Pectin lyase-like"/>
    <property type="match status" value="1"/>
</dbReference>
<evidence type="ECO:0000313" key="3">
    <source>
        <dbReference type="Proteomes" id="UP000526501"/>
    </source>
</evidence>